<gene>
    <name evidence="2" type="ORF">H9894_08650</name>
</gene>
<organism evidence="2 3">
    <name type="scientific">Candidatus Desulfovibrio intestinipullorum</name>
    <dbReference type="NCBI Taxonomy" id="2838536"/>
    <lineage>
        <taxon>Bacteria</taxon>
        <taxon>Pseudomonadati</taxon>
        <taxon>Thermodesulfobacteriota</taxon>
        <taxon>Desulfovibrionia</taxon>
        <taxon>Desulfovibrionales</taxon>
        <taxon>Desulfovibrionaceae</taxon>
        <taxon>Desulfovibrio</taxon>
    </lineage>
</organism>
<evidence type="ECO:0000313" key="3">
    <source>
        <dbReference type="Proteomes" id="UP000886752"/>
    </source>
</evidence>
<proteinExistence type="predicted"/>
<dbReference type="PIRSF" id="PIRSF034586">
    <property type="entry name" value="Vir_effector_SfrC"/>
    <property type="match status" value="1"/>
</dbReference>
<feature type="region of interest" description="Disordered" evidence="1">
    <location>
        <begin position="444"/>
        <end position="467"/>
    </location>
</feature>
<protein>
    <submittedName>
        <fullName evidence="2">Virulence factor</fullName>
    </submittedName>
</protein>
<comment type="caution">
    <text evidence="2">The sequence shown here is derived from an EMBL/GenBank/DDBJ whole genome shotgun (WGS) entry which is preliminary data.</text>
</comment>
<dbReference type="EMBL" id="DXHV01000075">
    <property type="protein sequence ID" value="HIW01240.1"/>
    <property type="molecule type" value="Genomic_DNA"/>
</dbReference>
<name>A0A9D1PX76_9BACT</name>
<reference evidence="2" key="2">
    <citation type="submission" date="2021-04" db="EMBL/GenBank/DDBJ databases">
        <authorList>
            <person name="Gilroy R."/>
        </authorList>
    </citation>
    <scope>NUCLEOTIDE SEQUENCE</scope>
    <source>
        <strain evidence="2">ChiHecec2B26-446</strain>
    </source>
</reference>
<evidence type="ECO:0000256" key="1">
    <source>
        <dbReference type="SAM" id="MobiDB-lite"/>
    </source>
</evidence>
<dbReference type="Pfam" id="PF10139">
    <property type="entry name" value="Virul_Fac"/>
    <property type="match status" value="1"/>
</dbReference>
<sequence>MREKDKQLASQCQEWAKAARKAEQWLQDNRENVGGECELLCKNIRTAARAYGRLATAASRKMCVGVFGPSQAGKSYLISVLAKDTDGNLMADFAGTSVDFIRKINPEGGKESTGLVTRFTTTRPVGITQERPVRLRLFSEMDLVRIFANTYYADCEHTEAPDQEAILHALHDLEGLTEPSAVNSLTRDDVEDLREYLQKNFASRPRVQTLMHVYWTKTQELVSRLPLNDRVRLFGLIWDNVPEFDEYFLTLARALEDLGNPAEANCSLDALLPRAASIIDVARLSKSAPGSQDLVSLESLPDGHILSLPKSTVTAITAELTIFMPTEPDAFFAHTDLLDFPGYRSRLKTTNLRHTLQTEGELEHLFLRGKVAYLFERYCEEQELTSMLLCIGPENQEVQDLPGAINNWIGLTQGETPESRKGHEPTLFFILTKVDTQFARKMGTETAGADKAAQGQPGETNKPEDNANTWDIRLTNNLTNFFGAQYEWPDNWDGKPFRNVFLLRNPNFLCDAVFTFDQNYRETGIKMPEQVEKIHQEFLTSELVRRHFTNPEESWEAALGLNDGGISLLRKKLAPICNPDLKYNQTRDRALEISRKIQDRLQLYYRDDDINQRLEQKKKLAVSLMRTFAAVISQQQFADLLSRFLVSDFDLYEIASACEAIPQNSAQASQTPHTVVGSAINADDLLDDLFGDTLSAPAKSTPESEPEPEIENGTDQIAVFCQRAMEHWFEHVRTQAEQVTLQRAYKVPADFLNSLASELILSSRHAHLLEDMIAGIRAKSGFRNIVVEKSAWRMASEAAYRINSFVSWLGHDARLGQKTSIDYNGTWTTLFTPPALTFGPQGEPVVPEQQQQYDRAYYMDWLKAFYDCVISSLDVPEENFNPVQNSKLGAILDLFDEQHIS</sequence>
<dbReference type="AlphaFoldDB" id="A0A9D1PX76"/>
<dbReference type="Proteomes" id="UP000886752">
    <property type="component" value="Unassembled WGS sequence"/>
</dbReference>
<accession>A0A9D1PX76</accession>
<dbReference type="InterPro" id="IPR017030">
    <property type="entry name" value="Vir_effector_SfrC"/>
</dbReference>
<reference evidence="2" key="1">
    <citation type="journal article" date="2021" name="PeerJ">
        <title>Extensive microbial diversity within the chicken gut microbiome revealed by metagenomics and culture.</title>
        <authorList>
            <person name="Gilroy R."/>
            <person name="Ravi A."/>
            <person name="Getino M."/>
            <person name="Pursley I."/>
            <person name="Horton D.L."/>
            <person name="Alikhan N.F."/>
            <person name="Baker D."/>
            <person name="Gharbi K."/>
            <person name="Hall N."/>
            <person name="Watson M."/>
            <person name="Adriaenssens E.M."/>
            <person name="Foster-Nyarko E."/>
            <person name="Jarju S."/>
            <person name="Secka A."/>
            <person name="Antonio M."/>
            <person name="Oren A."/>
            <person name="Chaudhuri R.R."/>
            <person name="La Ragione R."/>
            <person name="Hildebrand F."/>
            <person name="Pallen M.J."/>
        </authorList>
    </citation>
    <scope>NUCLEOTIDE SEQUENCE</scope>
    <source>
        <strain evidence="2">ChiHecec2B26-446</strain>
    </source>
</reference>
<evidence type="ECO:0000313" key="2">
    <source>
        <dbReference type="EMBL" id="HIW01240.1"/>
    </source>
</evidence>